<organism evidence="2 3">
    <name type="scientific">Ambrosia artemisiifolia</name>
    <name type="common">Common ragweed</name>
    <dbReference type="NCBI Taxonomy" id="4212"/>
    <lineage>
        <taxon>Eukaryota</taxon>
        <taxon>Viridiplantae</taxon>
        <taxon>Streptophyta</taxon>
        <taxon>Embryophyta</taxon>
        <taxon>Tracheophyta</taxon>
        <taxon>Spermatophyta</taxon>
        <taxon>Magnoliopsida</taxon>
        <taxon>eudicotyledons</taxon>
        <taxon>Gunneridae</taxon>
        <taxon>Pentapetalae</taxon>
        <taxon>asterids</taxon>
        <taxon>campanulids</taxon>
        <taxon>Asterales</taxon>
        <taxon>Asteraceae</taxon>
        <taxon>Asteroideae</taxon>
        <taxon>Heliantheae alliance</taxon>
        <taxon>Heliantheae</taxon>
        <taxon>Ambrosia</taxon>
    </lineage>
</organism>
<dbReference type="InterPro" id="IPR032675">
    <property type="entry name" value="LRR_dom_sf"/>
</dbReference>
<keyword evidence="3" id="KW-1185">Reference proteome</keyword>
<sequence length="402" mass="45767">MSEWGPQSFPSSLVQLWLYDEVDVKNFCQLSHLFPSSLTKLNIVNFDKLESLSKGLQHLTSLQHLTIWYCPKLIHLPKQLLPKLLSLEIYGCPKLDKRCEGRGSHYYPLISHIPKIEDGPGDEDSDEDKSPDIRLAQSVAIETGVIKDSLRVGMATVTRDLDDVTFVNDLQRIYTNGKGHGLAEMVTELKEDKEDNILKDGESMVLAKQFWCAANENRNRRNIRHVPKVSYYRTDAKFQPKNSLTVMGILLFSFESELLNLSLSRNLYPKVMFPFDNKRKGRREVCPPHKNPCVRFDTVVQFLTDKCPDDIGLEQLVVLETSVIKDHPRVGMTTRDLDDVTSVNVHHRIDTNGSKISNLKQNGLVITVSPISKELIKIEEGPRYLGGFCPFDLTRDDYAKPN</sequence>
<accession>A0AAD5BYQ6</accession>
<dbReference type="Proteomes" id="UP001206925">
    <property type="component" value="Unassembled WGS sequence"/>
</dbReference>
<protein>
    <submittedName>
        <fullName evidence="2">Uncharacterized protein</fullName>
    </submittedName>
</protein>
<proteinExistence type="predicted"/>
<dbReference type="AlphaFoldDB" id="A0AAD5BYQ6"/>
<reference evidence="2" key="1">
    <citation type="submission" date="2022-06" db="EMBL/GenBank/DDBJ databases">
        <title>Uncovering the hologenomic basis of an extraordinary plant invasion.</title>
        <authorList>
            <person name="Bieker V.C."/>
            <person name="Martin M.D."/>
            <person name="Gilbert T."/>
            <person name="Hodgins K."/>
            <person name="Battlay P."/>
            <person name="Petersen B."/>
            <person name="Wilson J."/>
        </authorList>
    </citation>
    <scope>NUCLEOTIDE SEQUENCE</scope>
    <source>
        <strain evidence="2">AA19_3_7</strain>
        <tissue evidence="2">Leaf</tissue>
    </source>
</reference>
<dbReference type="GO" id="GO:0006952">
    <property type="term" value="P:defense response"/>
    <property type="evidence" value="ECO:0007669"/>
    <property type="project" value="UniProtKB-KW"/>
</dbReference>
<dbReference type="Gene3D" id="3.80.10.10">
    <property type="entry name" value="Ribonuclease Inhibitor"/>
    <property type="match status" value="1"/>
</dbReference>
<dbReference type="PANTHER" id="PTHR36766">
    <property type="entry name" value="PLANT BROAD-SPECTRUM MILDEW RESISTANCE PROTEIN RPW8"/>
    <property type="match status" value="1"/>
</dbReference>
<gene>
    <name evidence="2" type="ORF">M8C21_009185</name>
</gene>
<comment type="caution">
    <text evidence="2">The sequence shown here is derived from an EMBL/GenBank/DDBJ whole genome shotgun (WGS) entry which is preliminary data.</text>
</comment>
<keyword evidence="1" id="KW-0611">Plant defense</keyword>
<evidence type="ECO:0000256" key="1">
    <source>
        <dbReference type="ARBA" id="ARBA00022821"/>
    </source>
</evidence>
<name>A0AAD5BYQ6_AMBAR</name>
<dbReference type="SUPFAM" id="SSF52047">
    <property type="entry name" value="RNI-like"/>
    <property type="match status" value="1"/>
</dbReference>
<evidence type="ECO:0000313" key="3">
    <source>
        <dbReference type="Proteomes" id="UP001206925"/>
    </source>
</evidence>
<dbReference type="PANTHER" id="PTHR36766:SF61">
    <property type="entry name" value="NB-ARC DOMAIN DISEASE RESISTANCE PROTEIN"/>
    <property type="match status" value="1"/>
</dbReference>
<dbReference type="EMBL" id="JAMZMK010010387">
    <property type="protein sequence ID" value="KAI7731790.1"/>
    <property type="molecule type" value="Genomic_DNA"/>
</dbReference>
<evidence type="ECO:0000313" key="2">
    <source>
        <dbReference type="EMBL" id="KAI7731790.1"/>
    </source>
</evidence>